<dbReference type="InterPro" id="IPR036259">
    <property type="entry name" value="MFS_trans_sf"/>
</dbReference>
<accession>A0ABQ2JZU7</accession>
<feature type="transmembrane region" description="Helical" evidence="4">
    <location>
        <begin position="15"/>
        <end position="40"/>
    </location>
</feature>
<protein>
    <submittedName>
        <fullName evidence="6">MFS transporter</fullName>
    </submittedName>
</protein>
<dbReference type="Gene3D" id="1.20.1250.20">
    <property type="entry name" value="MFS general substrate transporter like domains"/>
    <property type="match status" value="2"/>
</dbReference>
<evidence type="ECO:0000256" key="4">
    <source>
        <dbReference type="SAM" id="Phobius"/>
    </source>
</evidence>
<feature type="transmembrane region" description="Helical" evidence="4">
    <location>
        <begin position="266"/>
        <end position="285"/>
    </location>
</feature>
<keyword evidence="7" id="KW-1185">Reference proteome</keyword>
<dbReference type="EMBL" id="BMLK01000044">
    <property type="protein sequence ID" value="GGN62216.1"/>
    <property type="molecule type" value="Genomic_DNA"/>
</dbReference>
<gene>
    <name evidence="6" type="ORF">GCM10011349_45680</name>
</gene>
<keyword evidence="1 4" id="KW-0812">Transmembrane</keyword>
<evidence type="ECO:0000313" key="6">
    <source>
        <dbReference type="EMBL" id="GGN62216.1"/>
    </source>
</evidence>
<feature type="transmembrane region" description="Helical" evidence="4">
    <location>
        <begin position="317"/>
        <end position="334"/>
    </location>
</feature>
<feature type="transmembrane region" description="Helical" evidence="4">
    <location>
        <begin position="52"/>
        <end position="72"/>
    </location>
</feature>
<evidence type="ECO:0000313" key="7">
    <source>
        <dbReference type="Proteomes" id="UP000605099"/>
    </source>
</evidence>
<dbReference type="SUPFAM" id="SSF103473">
    <property type="entry name" value="MFS general substrate transporter"/>
    <property type="match status" value="1"/>
</dbReference>
<evidence type="ECO:0000256" key="3">
    <source>
        <dbReference type="ARBA" id="ARBA00023136"/>
    </source>
</evidence>
<feature type="transmembrane region" description="Helical" evidence="4">
    <location>
        <begin position="355"/>
        <end position="379"/>
    </location>
</feature>
<evidence type="ECO:0000256" key="2">
    <source>
        <dbReference type="ARBA" id="ARBA00022989"/>
    </source>
</evidence>
<organism evidence="6 7">
    <name type="scientific">Novosphingobium indicum</name>
    <dbReference type="NCBI Taxonomy" id="462949"/>
    <lineage>
        <taxon>Bacteria</taxon>
        <taxon>Pseudomonadati</taxon>
        <taxon>Pseudomonadota</taxon>
        <taxon>Alphaproteobacteria</taxon>
        <taxon>Sphingomonadales</taxon>
        <taxon>Sphingomonadaceae</taxon>
        <taxon>Novosphingobium</taxon>
    </lineage>
</organism>
<dbReference type="InterPro" id="IPR020846">
    <property type="entry name" value="MFS_dom"/>
</dbReference>
<name>A0ABQ2JZU7_9SPHN</name>
<feature type="transmembrane region" description="Helical" evidence="4">
    <location>
        <begin position="141"/>
        <end position="161"/>
    </location>
</feature>
<proteinExistence type="predicted"/>
<dbReference type="PROSITE" id="PS50850">
    <property type="entry name" value="MFS"/>
    <property type="match status" value="1"/>
</dbReference>
<feature type="transmembrane region" description="Helical" evidence="4">
    <location>
        <begin position="292"/>
        <end position="311"/>
    </location>
</feature>
<feature type="transmembrane region" description="Helical" evidence="4">
    <location>
        <begin position="385"/>
        <end position="406"/>
    </location>
</feature>
<feature type="domain" description="Major facilitator superfamily (MFS) profile" evidence="5">
    <location>
        <begin position="18"/>
        <end position="410"/>
    </location>
</feature>
<keyword evidence="2 4" id="KW-1133">Transmembrane helix</keyword>
<dbReference type="InterPro" id="IPR011701">
    <property type="entry name" value="MFS"/>
</dbReference>
<reference evidence="7" key="1">
    <citation type="journal article" date="2019" name="Int. J. Syst. Evol. Microbiol.">
        <title>The Global Catalogue of Microorganisms (GCM) 10K type strain sequencing project: providing services to taxonomists for standard genome sequencing and annotation.</title>
        <authorList>
            <consortium name="The Broad Institute Genomics Platform"/>
            <consortium name="The Broad Institute Genome Sequencing Center for Infectious Disease"/>
            <person name="Wu L."/>
            <person name="Ma J."/>
        </authorList>
    </citation>
    <scope>NUCLEOTIDE SEQUENCE [LARGE SCALE GENOMIC DNA]</scope>
    <source>
        <strain evidence="7">CGMCC 1.6784</strain>
    </source>
</reference>
<feature type="transmembrane region" description="Helical" evidence="4">
    <location>
        <begin position="84"/>
        <end position="104"/>
    </location>
</feature>
<dbReference type="PANTHER" id="PTHR11360:SF290">
    <property type="entry name" value="MONOCARBOXYLATE MFS PERMEASE"/>
    <property type="match status" value="1"/>
</dbReference>
<feature type="transmembrane region" description="Helical" evidence="4">
    <location>
        <begin position="173"/>
        <end position="194"/>
    </location>
</feature>
<dbReference type="PANTHER" id="PTHR11360">
    <property type="entry name" value="MONOCARBOXYLATE TRANSPORTER"/>
    <property type="match status" value="1"/>
</dbReference>
<dbReference type="InterPro" id="IPR050327">
    <property type="entry name" value="Proton-linked_MCT"/>
</dbReference>
<sequence length="429" mass="45433">MATDIRTAPSEWRRYWPLVLTSCIGFSFMSFMTPAAGVFMDPLANEFGWDRTQLSTGIALSALISIVLSPFVGAAIDNWGVRRIALPGLVLTSLSIAAFALASGSFLQWIVLWLIWGIFVLLVQSTLWSTAVASTFQASRGLALGLTMSGTAVAQVIAPPLSNWLIAQFGWRFAFVALGLGWGGVALILAILFLHNTGSKQRTNAINKSSISAASTLLPGLTLAQARRSRALWTVAIATFLILTATIAVVVHQFPILIAAGVSRSNAAWMVSLSGVAGIAGKVITGSLVDRFHVRWIGGLTLASTAIAWPLLMESVASPALVIIGIMISGYAGGTKMQLCSYLTARYAGIRHYGTIFGIMTSMIALASAIGPLAAGAAYDAYGSYSPLLLTGVAISLVSGFMIFSLPGYPVWDETPHETDTVQEKNACH</sequence>
<feature type="transmembrane region" description="Helical" evidence="4">
    <location>
        <begin position="110"/>
        <end position="129"/>
    </location>
</feature>
<comment type="caution">
    <text evidence="6">The sequence shown here is derived from an EMBL/GenBank/DDBJ whole genome shotgun (WGS) entry which is preliminary data.</text>
</comment>
<keyword evidence="3 4" id="KW-0472">Membrane</keyword>
<evidence type="ECO:0000259" key="5">
    <source>
        <dbReference type="PROSITE" id="PS50850"/>
    </source>
</evidence>
<dbReference type="Pfam" id="PF07690">
    <property type="entry name" value="MFS_1"/>
    <property type="match status" value="1"/>
</dbReference>
<feature type="transmembrane region" description="Helical" evidence="4">
    <location>
        <begin position="231"/>
        <end position="254"/>
    </location>
</feature>
<evidence type="ECO:0000256" key="1">
    <source>
        <dbReference type="ARBA" id="ARBA00022692"/>
    </source>
</evidence>
<dbReference type="Proteomes" id="UP000605099">
    <property type="component" value="Unassembled WGS sequence"/>
</dbReference>